<sequence>MERDENEEDGKVYVGIISRLSQLEQLIIDLGFNEMDFSRYGDTCAEAVMEEVSCLKGLTRLEFGFPKMEYLECFLQRSHPWKKGIIKSFHFIVGQYQLQGGHIAWFPYFPDREGMNRMLTFCGYDSIPNAIVEVLRHAHSFFLLGHNGVHSLCEFGMQNMSGVIRCSIFECDAMGIIVDGNQLVEAALPNLEECYVSYMPNLRSIWEGSFPPGSLNCLTNLQLLKCGKLKNIFSREIIQQLSNLKYLTIYSCFALEEVIFDEEIGVESDCVLPKLSCLVTFKHLSKIVMSTCKHCILKIGYAMSLCDGGKSVPLIYQCKAKFEDNLFCYL</sequence>
<gene>
    <name evidence="1" type="ORF">MRB53_016168</name>
</gene>
<reference evidence="1 2" key="1">
    <citation type="journal article" date="2022" name="Hortic Res">
        <title>A haplotype resolved chromosomal level avocado genome allows analysis of novel avocado genes.</title>
        <authorList>
            <person name="Nath O."/>
            <person name="Fletcher S.J."/>
            <person name="Hayward A."/>
            <person name="Shaw L.M."/>
            <person name="Masouleh A.K."/>
            <person name="Furtado A."/>
            <person name="Henry R.J."/>
            <person name="Mitter N."/>
        </authorList>
    </citation>
    <scope>NUCLEOTIDE SEQUENCE [LARGE SCALE GENOMIC DNA]</scope>
    <source>
        <strain evidence="2">cv. Hass</strain>
    </source>
</reference>
<evidence type="ECO:0000313" key="1">
    <source>
        <dbReference type="EMBL" id="KAJ8639474.1"/>
    </source>
</evidence>
<comment type="caution">
    <text evidence="1">The sequence shown here is derived from an EMBL/GenBank/DDBJ whole genome shotgun (WGS) entry which is preliminary data.</text>
</comment>
<proteinExistence type="predicted"/>
<organism evidence="1 2">
    <name type="scientific">Persea americana</name>
    <name type="common">Avocado</name>
    <dbReference type="NCBI Taxonomy" id="3435"/>
    <lineage>
        <taxon>Eukaryota</taxon>
        <taxon>Viridiplantae</taxon>
        <taxon>Streptophyta</taxon>
        <taxon>Embryophyta</taxon>
        <taxon>Tracheophyta</taxon>
        <taxon>Spermatophyta</taxon>
        <taxon>Magnoliopsida</taxon>
        <taxon>Magnoliidae</taxon>
        <taxon>Laurales</taxon>
        <taxon>Lauraceae</taxon>
        <taxon>Persea</taxon>
    </lineage>
</organism>
<dbReference type="EMBL" id="CM056813">
    <property type="protein sequence ID" value="KAJ8639474.1"/>
    <property type="molecule type" value="Genomic_DNA"/>
</dbReference>
<accession>A0ACC2M192</accession>
<dbReference type="Proteomes" id="UP001234297">
    <property type="component" value="Chromosome 5"/>
</dbReference>
<evidence type="ECO:0000313" key="2">
    <source>
        <dbReference type="Proteomes" id="UP001234297"/>
    </source>
</evidence>
<keyword evidence="2" id="KW-1185">Reference proteome</keyword>
<protein>
    <submittedName>
        <fullName evidence="1">Uncharacterized protein</fullName>
    </submittedName>
</protein>
<name>A0ACC2M192_PERAE</name>